<dbReference type="Proteomes" id="UP000008021">
    <property type="component" value="Chromosome 12"/>
</dbReference>
<sequence>MVVALIGGADRRTGSGQWERRTASGGATREEDSIRRRRLVDEARRPSLPSATAPIPAARFPLRTGLNVAAAWPVEDRPWSEQPLPEPCKQCRRRELEQLEAGTGATTVVHQDQAPSSPGARGAGGMAQGRRRMAGAAAH</sequence>
<dbReference type="Gramene" id="OMERI12G07410.1">
    <property type="protein sequence ID" value="OMERI12G07410.1"/>
    <property type="gene ID" value="OMERI12G07410"/>
</dbReference>
<reference evidence="2" key="2">
    <citation type="submission" date="2018-05" db="EMBL/GenBank/DDBJ databases">
        <title>OmerRS3 (Oryza meridionalis Reference Sequence Version 3).</title>
        <authorList>
            <person name="Zhang J."/>
            <person name="Kudrna D."/>
            <person name="Lee S."/>
            <person name="Talag J."/>
            <person name="Welchert J."/>
            <person name="Wing R.A."/>
        </authorList>
    </citation>
    <scope>NUCLEOTIDE SEQUENCE [LARGE SCALE GENOMIC DNA]</scope>
    <source>
        <strain evidence="2">cv. OR44</strain>
    </source>
</reference>
<organism evidence="2">
    <name type="scientific">Oryza meridionalis</name>
    <dbReference type="NCBI Taxonomy" id="40149"/>
    <lineage>
        <taxon>Eukaryota</taxon>
        <taxon>Viridiplantae</taxon>
        <taxon>Streptophyta</taxon>
        <taxon>Embryophyta</taxon>
        <taxon>Tracheophyta</taxon>
        <taxon>Spermatophyta</taxon>
        <taxon>Magnoliopsida</taxon>
        <taxon>Liliopsida</taxon>
        <taxon>Poales</taxon>
        <taxon>Poaceae</taxon>
        <taxon>BOP clade</taxon>
        <taxon>Oryzoideae</taxon>
        <taxon>Oryzeae</taxon>
        <taxon>Oryzinae</taxon>
        <taxon>Oryza</taxon>
    </lineage>
</organism>
<dbReference type="EnsemblPlants" id="OMERI12G07410.1">
    <property type="protein sequence ID" value="OMERI12G07410.1"/>
    <property type="gene ID" value="OMERI12G07410"/>
</dbReference>
<dbReference type="HOGENOM" id="CLU_1848284_0_0_1"/>
<evidence type="ECO:0000313" key="3">
    <source>
        <dbReference type="Proteomes" id="UP000008021"/>
    </source>
</evidence>
<keyword evidence="3" id="KW-1185">Reference proteome</keyword>
<feature type="region of interest" description="Disordered" evidence="1">
    <location>
        <begin position="102"/>
        <end position="139"/>
    </location>
</feature>
<name>A0A0E0FBT1_9ORYZ</name>
<evidence type="ECO:0000313" key="2">
    <source>
        <dbReference type="EnsemblPlants" id="OMERI12G07410.1"/>
    </source>
</evidence>
<dbReference type="AlphaFoldDB" id="A0A0E0FBT1"/>
<feature type="region of interest" description="Disordered" evidence="1">
    <location>
        <begin position="1"/>
        <end position="54"/>
    </location>
</feature>
<evidence type="ECO:0000256" key="1">
    <source>
        <dbReference type="SAM" id="MobiDB-lite"/>
    </source>
</evidence>
<protein>
    <submittedName>
        <fullName evidence="2">Uncharacterized protein</fullName>
    </submittedName>
</protein>
<accession>A0A0E0FBT1</accession>
<proteinExistence type="predicted"/>
<reference evidence="2" key="1">
    <citation type="submission" date="2015-04" db="UniProtKB">
        <authorList>
            <consortium name="EnsemblPlants"/>
        </authorList>
    </citation>
    <scope>IDENTIFICATION</scope>
</reference>
<feature type="compositionally biased region" description="Basic and acidic residues" evidence="1">
    <location>
        <begin position="9"/>
        <end position="45"/>
    </location>
</feature>